<sequence length="34" mass="3715">MGDNVIPLTSLATLEIQRHQPDSSAPVVRHEMAT</sequence>
<proteinExistence type="predicted"/>
<organism evidence="1 2">
    <name type="scientific">Zymobacter palmae</name>
    <dbReference type="NCBI Taxonomy" id="33074"/>
    <lineage>
        <taxon>Bacteria</taxon>
        <taxon>Pseudomonadati</taxon>
        <taxon>Pseudomonadota</taxon>
        <taxon>Gammaproteobacteria</taxon>
        <taxon>Oceanospirillales</taxon>
        <taxon>Halomonadaceae</taxon>
        <taxon>Zymobacter group</taxon>
        <taxon>Zymobacter</taxon>
    </lineage>
</organism>
<evidence type="ECO:0000313" key="2">
    <source>
        <dbReference type="Proteomes" id="UP000267342"/>
    </source>
</evidence>
<gene>
    <name evidence="1" type="ORF">ZBT109_1386</name>
</gene>
<evidence type="ECO:0000313" key="1">
    <source>
        <dbReference type="EMBL" id="BBG30146.1"/>
    </source>
</evidence>
<keyword evidence="2" id="KW-1185">Reference proteome</keyword>
<dbReference type="KEGG" id="zpl:ZBT109_1386"/>
<dbReference type="EMBL" id="AP018933">
    <property type="protein sequence ID" value="BBG30146.1"/>
    <property type="molecule type" value="Genomic_DNA"/>
</dbReference>
<name>A0A348HEU4_9GAMM</name>
<dbReference type="Proteomes" id="UP000267342">
    <property type="component" value="Chromosome"/>
</dbReference>
<accession>A0A348HEU4</accession>
<protein>
    <submittedName>
        <fullName evidence="1">Uncharacterized protein</fullName>
    </submittedName>
</protein>
<reference evidence="1 2" key="1">
    <citation type="submission" date="2018-09" db="EMBL/GenBank/DDBJ databases">
        <title>Zymobacter palmae IAM14233 (=T109) whole genome analysis.</title>
        <authorList>
            <person name="Yanase H."/>
        </authorList>
    </citation>
    <scope>NUCLEOTIDE SEQUENCE [LARGE SCALE GENOMIC DNA]</scope>
    <source>
        <strain evidence="1 2">IAM14233</strain>
    </source>
</reference>
<dbReference type="AlphaFoldDB" id="A0A348HEU4"/>